<proteinExistence type="predicted"/>
<keyword evidence="2" id="KW-1185">Reference proteome</keyword>
<evidence type="ECO:0000313" key="2">
    <source>
        <dbReference type="Proteomes" id="UP000249748"/>
    </source>
</evidence>
<dbReference type="Proteomes" id="UP000249748">
    <property type="component" value="Unassembled WGS sequence"/>
</dbReference>
<gene>
    <name evidence="1" type="ORF">BO79DRAFT_227935</name>
</gene>
<protein>
    <submittedName>
        <fullName evidence="1">Salicylate synthetase</fullName>
    </submittedName>
</protein>
<organism evidence="1 2">
    <name type="scientific">Aspergillus costaricaensis CBS 115574</name>
    <dbReference type="NCBI Taxonomy" id="1448317"/>
    <lineage>
        <taxon>Eukaryota</taxon>
        <taxon>Fungi</taxon>
        <taxon>Dikarya</taxon>
        <taxon>Ascomycota</taxon>
        <taxon>Pezizomycotina</taxon>
        <taxon>Eurotiomycetes</taxon>
        <taxon>Eurotiomycetidae</taxon>
        <taxon>Eurotiales</taxon>
        <taxon>Aspergillaceae</taxon>
        <taxon>Aspergillus</taxon>
        <taxon>Aspergillus subgen. Circumdati</taxon>
    </lineage>
</organism>
<name>A0ACD1IFG5_9EURO</name>
<sequence length="458" mass="49894">MMRTQKQITLARATRPLETTVALVAHYSKGSYYIFENNDIWYIGLGTHASLTFDAQGQIATTTGSDGQSESRAITGSPTDLIREFVSEYSSHGKIFGQVGFNYSARCSGQAFEPGQWPMLDLIVPSVGVIIERSKVSITGDDDEDILRVSEKIESILEAELAEDIALPSPVEGEINLNVDAQTYQTRVANAIADISKAKYTKAIPSRKVPLDFRVNMLATLLHGRRANNPARTFSFNHNGIQATGFSPEVLLSINGDKAYTEALAGTQLSNSSKASLDPFNNKLHDDIKEVAEHVIAIKGSIRRLSKLCEPDSIAIKDFMKVMPRGSVQHLHSHVCGNLKPGCDGWDALPGLIANITVPGLPGDGNSDAMKSFEPDPRDLYCGAVLMLDEGSKLFDATLVLRTVFQDDSRQWLQAGAGVTINSKPEREYAETCEKLGSVAPFVVPASNQVWVYGSLKE</sequence>
<dbReference type="EMBL" id="KZ824548">
    <property type="protein sequence ID" value="RAK89106.1"/>
    <property type="molecule type" value="Genomic_DNA"/>
</dbReference>
<reference evidence="1" key="1">
    <citation type="submission" date="2018-02" db="EMBL/GenBank/DDBJ databases">
        <title>The genomes of Aspergillus section Nigri reveals drivers in fungal speciation.</title>
        <authorList>
            <consortium name="DOE Joint Genome Institute"/>
            <person name="Vesth T.C."/>
            <person name="Nybo J."/>
            <person name="Theobald S."/>
            <person name="Brandl J."/>
            <person name="Frisvad J.C."/>
            <person name="Nielsen K.F."/>
            <person name="Lyhne E.K."/>
            <person name="Kogle M.E."/>
            <person name="Kuo A."/>
            <person name="Riley R."/>
            <person name="Clum A."/>
            <person name="Nolan M."/>
            <person name="Lipzen A."/>
            <person name="Salamov A."/>
            <person name="Henrissat B."/>
            <person name="Wiebenga A."/>
            <person name="De vries R.P."/>
            <person name="Grigoriev I.V."/>
            <person name="Mortensen U.H."/>
            <person name="Andersen M.R."/>
            <person name="Baker S.E."/>
        </authorList>
    </citation>
    <scope>NUCLEOTIDE SEQUENCE</scope>
    <source>
        <strain evidence="1">CBS 115574</strain>
    </source>
</reference>
<evidence type="ECO:0000313" key="1">
    <source>
        <dbReference type="EMBL" id="RAK89106.1"/>
    </source>
</evidence>
<accession>A0ACD1IFG5</accession>